<keyword evidence="1" id="KW-0472">Membrane</keyword>
<protein>
    <recommendedName>
        <fullName evidence="2">CX domain-containing protein</fullName>
    </recommendedName>
</protein>
<dbReference type="Pfam" id="PF01705">
    <property type="entry name" value="CX"/>
    <property type="match status" value="2"/>
</dbReference>
<evidence type="ECO:0000259" key="2">
    <source>
        <dbReference type="Pfam" id="PF01705"/>
    </source>
</evidence>
<feature type="transmembrane region" description="Helical" evidence="1">
    <location>
        <begin position="231"/>
        <end position="252"/>
    </location>
</feature>
<feature type="transmembrane region" description="Helical" evidence="1">
    <location>
        <begin position="375"/>
        <end position="395"/>
    </location>
</feature>
<reference evidence="3 4" key="1">
    <citation type="submission" date="2022-02" db="EMBL/GenBank/DDBJ databases">
        <title>Chromosome-level reference genomes for two strains of Caenorhabditis briggsae: an improved platform for comparative genomics.</title>
        <authorList>
            <person name="Stevens L."/>
            <person name="Andersen E.C."/>
        </authorList>
    </citation>
    <scope>NUCLEOTIDE SEQUENCE [LARGE SCALE GENOMIC DNA]</scope>
    <source>
        <strain evidence="3">QX1410_ONT</strain>
        <tissue evidence="3">Whole-organism</tissue>
    </source>
</reference>
<feature type="domain" description="CX" evidence="2">
    <location>
        <begin position="314"/>
        <end position="371"/>
    </location>
</feature>
<feature type="domain" description="CX" evidence="2">
    <location>
        <begin position="72"/>
        <end position="130"/>
    </location>
</feature>
<name>A0AAE9A5E4_CAEBR</name>
<gene>
    <name evidence="3" type="ORF">L3Y34_007947</name>
</gene>
<sequence length="415" mass="47807">MLLLLFGAVLTVNGENSPCNCPDSKINHVSAISFGITLLSPSYSSVYLNISADFGAVINEPSEPISFAENHYYWDNEYFTANESHFTVCNYHIAYHNKELRKIKYNVTHRPSNITFGCNWYQECCELGCCLNSLIQIGILILLYTGIAFMAVIFCAQLTLRSNDQRGEFRSPPNVRRHYPCRRAAAERTVESYVLQELAIREAPPAYEELYPNGSPYEEAGPSTSNTIPRIVVNAGELMALHFIFILLLNFLRNGQSAASCCDRSRSGYVEFRSLTEFLRKTDVIEKHFNYNNQTDVFYINHDATILYNSIHYSFDDFYEQHENRTKVCLFKLYRRYDEIEHVVFNDGSRPRQIVFGCHSDEECCEIGCCSIGNYSYFYVIYPIGIFLISVASFARRRRLHNAREQHDEEDDAQN</sequence>
<dbReference type="EMBL" id="CP090895">
    <property type="protein sequence ID" value="ULT89128.1"/>
    <property type="molecule type" value="Genomic_DNA"/>
</dbReference>
<accession>A0AAE9A5E4</accession>
<keyword evidence="1" id="KW-1133">Transmembrane helix</keyword>
<evidence type="ECO:0000313" key="3">
    <source>
        <dbReference type="EMBL" id="ULT89128.1"/>
    </source>
</evidence>
<dbReference type="PANTHER" id="PTHR47520">
    <property type="entry name" value="CX DOMAIN-CONTAINING PROTEIN-RELATED"/>
    <property type="match status" value="1"/>
</dbReference>
<dbReference type="Proteomes" id="UP000827892">
    <property type="component" value="Chromosome V"/>
</dbReference>
<evidence type="ECO:0000313" key="4">
    <source>
        <dbReference type="Proteomes" id="UP000827892"/>
    </source>
</evidence>
<dbReference type="InterPro" id="IPR002619">
    <property type="entry name" value="CX"/>
</dbReference>
<dbReference type="AlphaFoldDB" id="A0AAE9A5E4"/>
<proteinExistence type="predicted"/>
<dbReference type="PANTHER" id="PTHR47520:SF2">
    <property type="entry name" value="CX DOMAIN-CONTAINING PROTEIN"/>
    <property type="match status" value="1"/>
</dbReference>
<feature type="transmembrane region" description="Helical" evidence="1">
    <location>
        <begin position="134"/>
        <end position="160"/>
    </location>
</feature>
<evidence type="ECO:0000256" key="1">
    <source>
        <dbReference type="SAM" id="Phobius"/>
    </source>
</evidence>
<keyword evidence="1" id="KW-0812">Transmembrane</keyword>
<organism evidence="3 4">
    <name type="scientific">Caenorhabditis briggsae</name>
    <dbReference type="NCBI Taxonomy" id="6238"/>
    <lineage>
        <taxon>Eukaryota</taxon>
        <taxon>Metazoa</taxon>
        <taxon>Ecdysozoa</taxon>
        <taxon>Nematoda</taxon>
        <taxon>Chromadorea</taxon>
        <taxon>Rhabditida</taxon>
        <taxon>Rhabditina</taxon>
        <taxon>Rhabditomorpha</taxon>
        <taxon>Rhabditoidea</taxon>
        <taxon>Rhabditidae</taxon>
        <taxon>Peloderinae</taxon>
        <taxon>Caenorhabditis</taxon>
    </lineage>
</organism>